<protein>
    <submittedName>
        <fullName evidence="7">60s ribosomal protein l37a-like</fullName>
    </submittedName>
</protein>
<keyword evidence="3" id="KW-0863">Zinc-finger</keyword>
<dbReference type="GO" id="GO:0008270">
    <property type="term" value="F:zinc ion binding"/>
    <property type="evidence" value="ECO:0007669"/>
    <property type="project" value="UniProtKB-KW"/>
</dbReference>
<name>A0A485MVC5_LYNPA</name>
<dbReference type="Pfam" id="PF01780">
    <property type="entry name" value="Ribosomal_L37ae"/>
    <property type="match status" value="1"/>
</dbReference>
<evidence type="ECO:0000256" key="4">
    <source>
        <dbReference type="ARBA" id="ARBA00022833"/>
    </source>
</evidence>
<evidence type="ECO:0000256" key="5">
    <source>
        <dbReference type="ARBA" id="ARBA00022980"/>
    </source>
</evidence>
<evidence type="ECO:0000256" key="6">
    <source>
        <dbReference type="ARBA" id="ARBA00023274"/>
    </source>
</evidence>
<organism evidence="7 8">
    <name type="scientific">Lynx pardinus</name>
    <name type="common">Iberian lynx</name>
    <name type="synonym">Felis pardina</name>
    <dbReference type="NCBI Taxonomy" id="191816"/>
    <lineage>
        <taxon>Eukaryota</taxon>
        <taxon>Metazoa</taxon>
        <taxon>Chordata</taxon>
        <taxon>Craniata</taxon>
        <taxon>Vertebrata</taxon>
        <taxon>Euteleostomi</taxon>
        <taxon>Mammalia</taxon>
        <taxon>Eutheria</taxon>
        <taxon>Laurasiatheria</taxon>
        <taxon>Carnivora</taxon>
        <taxon>Feliformia</taxon>
        <taxon>Felidae</taxon>
        <taxon>Felinae</taxon>
        <taxon>Lynx</taxon>
    </lineage>
</organism>
<evidence type="ECO:0000256" key="2">
    <source>
        <dbReference type="ARBA" id="ARBA00022723"/>
    </source>
</evidence>
<dbReference type="GO" id="GO:0022625">
    <property type="term" value="C:cytosolic large ribosomal subunit"/>
    <property type="evidence" value="ECO:0007669"/>
    <property type="project" value="TreeGrafter"/>
</dbReference>
<keyword evidence="4" id="KW-0862">Zinc</keyword>
<evidence type="ECO:0000313" key="8">
    <source>
        <dbReference type="Proteomes" id="UP000386466"/>
    </source>
</evidence>
<evidence type="ECO:0000256" key="1">
    <source>
        <dbReference type="ARBA" id="ARBA00008672"/>
    </source>
</evidence>
<dbReference type="AlphaFoldDB" id="A0A485MVC5"/>
<proteinExistence type="inferred from homology"/>
<keyword evidence="2" id="KW-0479">Metal-binding</keyword>
<dbReference type="GO" id="GO:0003735">
    <property type="term" value="F:structural constituent of ribosome"/>
    <property type="evidence" value="ECO:0007669"/>
    <property type="project" value="InterPro"/>
</dbReference>
<dbReference type="Gene3D" id="2.20.25.30">
    <property type="match status" value="1"/>
</dbReference>
<dbReference type="InterPro" id="IPR011332">
    <property type="entry name" value="Ribosomal_zn-bd"/>
</dbReference>
<dbReference type="InterPro" id="IPR002674">
    <property type="entry name" value="Ribosomal_eL43"/>
</dbReference>
<comment type="similarity">
    <text evidence="1">Belongs to the eukaryotic ribosomal protein eL43 family.</text>
</comment>
<dbReference type="GO" id="GO:0070180">
    <property type="term" value="F:large ribosomal subunit rRNA binding"/>
    <property type="evidence" value="ECO:0007669"/>
    <property type="project" value="TreeGrafter"/>
</dbReference>
<accession>A0A485MVC5</accession>
<dbReference type="Proteomes" id="UP000386466">
    <property type="component" value="Unassembled WGS sequence"/>
</dbReference>
<reference evidence="7 8" key="1">
    <citation type="submission" date="2019-01" db="EMBL/GenBank/DDBJ databases">
        <authorList>
            <person name="Alioto T."/>
            <person name="Alioto T."/>
        </authorList>
    </citation>
    <scope>NUCLEOTIDE SEQUENCE [LARGE SCALE GENOMIC DNA]</scope>
</reference>
<dbReference type="PANTHER" id="PTHR48188">
    <property type="entry name" value="60S RIBOSOMAL PROTEIN L43"/>
    <property type="match status" value="1"/>
</dbReference>
<dbReference type="PANTHER" id="PTHR48188:SF3">
    <property type="entry name" value="60S RIBOSOMAL PROTEIN L37A-RELATED"/>
    <property type="match status" value="1"/>
</dbReference>
<evidence type="ECO:0000256" key="3">
    <source>
        <dbReference type="ARBA" id="ARBA00022771"/>
    </source>
</evidence>
<gene>
    <name evidence="7" type="ORF">LYPA_23C000761</name>
</gene>
<sequence>MAREVEISQHTEYTRSFCGTTKMEDELWGCGCGSCMRTAARGSWPYNTACSVTVKSAIRLKDLKDQ</sequence>
<keyword evidence="8" id="KW-1185">Reference proteome</keyword>
<keyword evidence="5 7" id="KW-0689">Ribosomal protein</keyword>
<dbReference type="InterPro" id="IPR011331">
    <property type="entry name" value="Ribosomal_eL37/eL43"/>
</dbReference>
<keyword evidence="6" id="KW-0687">Ribonucleoprotein</keyword>
<evidence type="ECO:0000313" key="7">
    <source>
        <dbReference type="EMBL" id="VFV25021.1"/>
    </source>
</evidence>
<dbReference type="GO" id="GO:0006412">
    <property type="term" value="P:translation"/>
    <property type="evidence" value="ECO:0007669"/>
    <property type="project" value="InterPro"/>
</dbReference>
<dbReference type="SUPFAM" id="SSF57829">
    <property type="entry name" value="Zn-binding ribosomal proteins"/>
    <property type="match status" value="1"/>
</dbReference>
<dbReference type="EMBL" id="CAAGRJ010007182">
    <property type="protein sequence ID" value="VFV25021.1"/>
    <property type="molecule type" value="Genomic_DNA"/>
</dbReference>